<dbReference type="EMBL" id="PDDX01000001">
    <property type="protein sequence ID" value="PHI28858.1"/>
    <property type="molecule type" value="Genomic_DNA"/>
</dbReference>
<dbReference type="InterPro" id="IPR050090">
    <property type="entry name" value="Tyrosine_recombinase_XerCD"/>
</dbReference>
<name>A0A2C6DF02_9GAMM</name>
<dbReference type="EMBL" id="CAADJA010000002">
    <property type="protein sequence ID" value="VFS46970.1"/>
    <property type="molecule type" value="Genomic_DNA"/>
</dbReference>
<keyword evidence="4" id="KW-0233">DNA recombination</keyword>
<evidence type="ECO:0000256" key="1">
    <source>
        <dbReference type="ARBA" id="ARBA00008857"/>
    </source>
</evidence>
<dbReference type="PANTHER" id="PTHR30349">
    <property type="entry name" value="PHAGE INTEGRASE-RELATED"/>
    <property type="match status" value="1"/>
</dbReference>
<evidence type="ECO:0000256" key="3">
    <source>
        <dbReference type="ARBA" id="ARBA00023125"/>
    </source>
</evidence>
<comment type="similarity">
    <text evidence="1">Belongs to the 'phage' integrase family.</text>
</comment>
<dbReference type="RefSeq" id="WP_029096690.1">
    <property type="nucleotide sequence ID" value="NZ_CAADJA010000002.1"/>
</dbReference>
<evidence type="ECO:0000313" key="6">
    <source>
        <dbReference type="EMBL" id="PHI28858.1"/>
    </source>
</evidence>
<evidence type="ECO:0000259" key="5">
    <source>
        <dbReference type="PROSITE" id="PS51898"/>
    </source>
</evidence>
<keyword evidence="8" id="KW-1185">Reference proteome</keyword>
<dbReference type="InterPro" id="IPR013762">
    <property type="entry name" value="Integrase-like_cat_sf"/>
</dbReference>
<evidence type="ECO:0000313" key="7">
    <source>
        <dbReference type="EMBL" id="VFS46970.1"/>
    </source>
</evidence>
<protein>
    <submittedName>
        <fullName evidence="7">Site-specific tyrosine recombinase XerC</fullName>
    </submittedName>
</protein>
<dbReference type="InterPro" id="IPR046668">
    <property type="entry name" value="DUF6538"/>
</dbReference>
<dbReference type="STRING" id="1111728.GCA_000427805_03074"/>
<dbReference type="OrthoDB" id="9784724at2"/>
<dbReference type="Gene3D" id="1.10.150.130">
    <property type="match status" value="1"/>
</dbReference>
<dbReference type="Proteomes" id="UP000373449">
    <property type="component" value="Unassembled WGS sequence"/>
</dbReference>
<feature type="domain" description="Tyr recombinase" evidence="5">
    <location>
        <begin position="345"/>
        <end position="537"/>
    </location>
</feature>
<evidence type="ECO:0000256" key="2">
    <source>
        <dbReference type="ARBA" id="ARBA00022908"/>
    </source>
</evidence>
<sequence>MSTMIQPKKNSHGVYTLRKVVPADLKSILGGEIKRTLDTKVLSVAKRCAPAKIAEIESIIQDARRQLTAEQAITQNDIDAIVENWTISILSQEDLIRDRYTYVEPIDQSRDHSVDNGYLQDQLEEGQRRECHQQPKILMLMQHEIEEALQLTPLDCPLTDNWRYELAWGLALRRNDLTNNYLNYRRPKALEKKKGLDKLQKKLQDSSAEPSTSTKPRFSAVFTQYQEQLRRESPDRADNRIIEYTTSVNRFIELHGDLPIDDYENIHIAEFRNIMAQMPLHPDKATRQLPLEQQILVPGRKISPARVRNILNGLSAIFQSAVVNCIIKENVVRTTPKTRMEPKAATNRDFTEQEIQRIFSSPAFQTKPTTTDDAMLYWVPIILYYIGARVEEICQLQREDIVLDPLPCIHIRSGEGRSLKNAQSARMVPIHSHIIELGFLEFVAQCTTPQLFPVSRSSRGKLSYLFSRRFSIYIKEVCGITRDGIKPTHSFRHTFATQCRRLRIREDIQYAITGHTQSGVGRNYGSYPPDMMKDDIELIPRLNLKKVI</sequence>
<dbReference type="PROSITE" id="PS51898">
    <property type="entry name" value="TYR_RECOMBINASE"/>
    <property type="match status" value="1"/>
</dbReference>
<accession>A0A2C6DF02</accession>
<dbReference type="Gene3D" id="1.10.443.10">
    <property type="entry name" value="Intergrase catalytic core"/>
    <property type="match status" value="1"/>
</dbReference>
<gene>
    <name evidence="6" type="ORF">CRN84_05800</name>
    <name evidence="7" type="ORF">NCTC12282_01900</name>
</gene>
<reference evidence="6" key="2">
    <citation type="submission" date="2017-09" db="EMBL/GenBank/DDBJ databases">
        <title>FDA dAtabase for Regulatory Grade micrObial Sequences (FDA-ARGOS): Supporting development and validation of Infectious Disease Dx tests.</title>
        <authorList>
            <person name="Minogue T."/>
            <person name="Wolcott M."/>
            <person name="Wasieloski L."/>
            <person name="Aguilar W."/>
            <person name="Moore D."/>
            <person name="Tallon L.J."/>
            <person name="Sadzewicz L."/>
            <person name="Ott S."/>
            <person name="Zhao X."/>
            <person name="Nagaraj S."/>
            <person name="Vavikolanu K."/>
            <person name="Aluvathingal J."/>
            <person name="Nadendla S."/>
            <person name="Sichtig H."/>
        </authorList>
    </citation>
    <scope>NUCLEOTIDE SEQUENCE</scope>
    <source>
        <strain evidence="6">FDAARGOS_387</strain>
    </source>
</reference>
<dbReference type="Pfam" id="PF20172">
    <property type="entry name" value="DUF6538"/>
    <property type="match status" value="1"/>
</dbReference>
<proteinExistence type="inferred from homology"/>
<dbReference type="InterPro" id="IPR002104">
    <property type="entry name" value="Integrase_catalytic"/>
</dbReference>
<dbReference type="PANTHER" id="PTHR30349:SF41">
    <property type="entry name" value="INTEGRASE_RECOMBINASE PROTEIN MJ0367-RELATED"/>
    <property type="match status" value="1"/>
</dbReference>
<dbReference type="GO" id="GO:0003677">
    <property type="term" value="F:DNA binding"/>
    <property type="evidence" value="ECO:0007669"/>
    <property type="project" value="UniProtKB-KW"/>
</dbReference>
<evidence type="ECO:0000313" key="9">
    <source>
        <dbReference type="Proteomes" id="UP000373449"/>
    </source>
</evidence>
<dbReference type="GO" id="GO:0006310">
    <property type="term" value="P:DNA recombination"/>
    <property type="evidence" value="ECO:0007669"/>
    <property type="project" value="UniProtKB-KW"/>
</dbReference>
<reference evidence="7 9" key="3">
    <citation type="submission" date="2019-03" db="EMBL/GenBank/DDBJ databases">
        <authorList>
            <consortium name="Pathogen Informatics"/>
        </authorList>
    </citation>
    <scope>NUCLEOTIDE SEQUENCE [LARGE SCALE GENOMIC DNA]</scope>
    <source>
        <strain evidence="7 9">NCTC12282</strain>
    </source>
</reference>
<dbReference type="CDD" id="cd01184">
    <property type="entry name" value="INT_C_like_1"/>
    <property type="match status" value="1"/>
</dbReference>
<dbReference type="InterPro" id="IPR011010">
    <property type="entry name" value="DNA_brk_join_enz"/>
</dbReference>
<keyword evidence="2" id="KW-0229">DNA integration</keyword>
<dbReference type="AlphaFoldDB" id="A0A2C6DF02"/>
<reference evidence="8" key="1">
    <citation type="submission" date="2017-09" db="EMBL/GenBank/DDBJ databases">
        <title>FDA dAtabase for Regulatory Grade micrObial Sequences (FDA-ARGOS): Supporting development and validation of Infectious Disease Dx tests.</title>
        <authorList>
            <person name="Minogue T."/>
            <person name="Wolcott M."/>
            <person name="Wasieloski L."/>
            <person name="Aguilar W."/>
            <person name="Moore D."/>
            <person name="Tallon L."/>
            <person name="Sadzewicz L."/>
            <person name="Ott S."/>
            <person name="Zhao X."/>
            <person name="Nagaraj S."/>
            <person name="Vavikolanu K."/>
            <person name="Aluvathingal J."/>
            <person name="Nadendla S."/>
            <person name="Sichtig H."/>
        </authorList>
    </citation>
    <scope>NUCLEOTIDE SEQUENCE [LARGE SCALE GENOMIC DNA]</scope>
    <source>
        <strain evidence="8">FDAARGOS_387</strain>
    </source>
</reference>
<evidence type="ECO:0000313" key="8">
    <source>
        <dbReference type="Proteomes" id="UP000224974"/>
    </source>
</evidence>
<dbReference type="SUPFAM" id="SSF56349">
    <property type="entry name" value="DNA breaking-rejoining enzymes"/>
    <property type="match status" value="1"/>
</dbReference>
<dbReference type="InterPro" id="IPR010998">
    <property type="entry name" value="Integrase_recombinase_N"/>
</dbReference>
<dbReference type="Proteomes" id="UP000224974">
    <property type="component" value="Unassembled WGS sequence"/>
</dbReference>
<evidence type="ECO:0000256" key="4">
    <source>
        <dbReference type="ARBA" id="ARBA00023172"/>
    </source>
</evidence>
<dbReference type="GO" id="GO:0015074">
    <property type="term" value="P:DNA integration"/>
    <property type="evidence" value="ECO:0007669"/>
    <property type="project" value="UniProtKB-KW"/>
</dbReference>
<organism evidence="6 8">
    <name type="scientific">Budvicia aquatica</name>
    <dbReference type="NCBI Taxonomy" id="82979"/>
    <lineage>
        <taxon>Bacteria</taxon>
        <taxon>Pseudomonadati</taxon>
        <taxon>Pseudomonadota</taxon>
        <taxon>Gammaproteobacteria</taxon>
        <taxon>Enterobacterales</taxon>
        <taxon>Budviciaceae</taxon>
        <taxon>Budvicia</taxon>
    </lineage>
</organism>
<keyword evidence="3" id="KW-0238">DNA-binding</keyword>